<reference evidence="3 4" key="1">
    <citation type="submission" date="2024-09" db="EMBL/GenBank/DDBJ databases">
        <authorList>
            <person name="Sun Q."/>
            <person name="Mori K."/>
        </authorList>
    </citation>
    <scope>NUCLEOTIDE SEQUENCE [LARGE SCALE GENOMIC DNA]</scope>
    <source>
        <strain evidence="3 4">CCM 7706</strain>
    </source>
</reference>
<dbReference type="PRINTS" id="PR00081">
    <property type="entry name" value="GDHRDH"/>
</dbReference>
<dbReference type="RefSeq" id="WP_379485727.1">
    <property type="nucleotide sequence ID" value="NZ_JBHLWK010000002.1"/>
</dbReference>
<organism evidence="3 4">
    <name type="scientific">Novosphingobium soli</name>
    <dbReference type="NCBI Taxonomy" id="574956"/>
    <lineage>
        <taxon>Bacteria</taxon>
        <taxon>Pseudomonadati</taxon>
        <taxon>Pseudomonadota</taxon>
        <taxon>Alphaproteobacteria</taxon>
        <taxon>Sphingomonadales</taxon>
        <taxon>Sphingomonadaceae</taxon>
        <taxon>Novosphingobium</taxon>
    </lineage>
</organism>
<proteinExistence type="inferred from homology"/>
<dbReference type="InterPro" id="IPR036291">
    <property type="entry name" value="NAD(P)-bd_dom_sf"/>
</dbReference>
<keyword evidence="2 3" id="KW-0560">Oxidoreductase</keyword>
<dbReference type="EMBL" id="JBHLWK010000002">
    <property type="protein sequence ID" value="MFC0202857.1"/>
    <property type="molecule type" value="Genomic_DNA"/>
</dbReference>
<name>A0ABV6CQ53_9SPHN</name>
<dbReference type="SUPFAM" id="SSF51735">
    <property type="entry name" value="NAD(P)-binding Rossmann-fold domains"/>
    <property type="match status" value="1"/>
</dbReference>
<dbReference type="PROSITE" id="PS00061">
    <property type="entry name" value="ADH_SHORT"/>
    <property type="match status" value="1"/>
</dbReference>
<dbReference type="Proteomes" id="UP001589798">
    <property type="component" value="Unassembled WGS sequence"/>
</dbReference>
<keyword evidence="4" id="KW-1185">Reference proteome</keyword>
<comment type="caution">
    <text evidence="3">The sequence shown here is derived from an EMBL/GenBank/DDBJ whole genome shotgun (WGS) entry which is preliminary data.</text>
</comment>
<dbReference type="PANTHER" id="PTHR42760:SF133">
    <property type="entry name" value="3-OXOACYL-[ACYL-CARRIER-PROTEIN] REDUCTASE"/>
    <property type="match status" value="1"/>
</dbReference>
<dbReference type="PRINTS" id="PR00080">
    <property type="entry name" value="SDRFAMILY"/>
</dbReference>
<dbReference type="InterPro" id="IPR002347">
    <property type="entry name" value="SDR_fam"/>
</dbReference>
<dbReference type="Gene3D" id="3.40.50.720">
    <property type="entry name" value="NAD(P)-binding Rossmann-like Domain"/>
    <property type="match status" value="1"/>
</dbReference>
<dbReference type="InterPro" id="IPR020904">
    <property type="entry name" value="Sc_DH/Rdtase_CS"/>
</dbReference>
<evidence type="ECO:0000256" key="1">
    <source>
        <dbReference type="ARBA" id="ARBA00006484"/>
    </source>
</evidence>
<protein>
    <submittedName>
        <fullName evidence="3">SDR family NAD(P)-dependent oxidoreductase</fullName>
        <ecNumber evidence="3">1.1.1.-</ecNumber>
    </submittedName>
</protein>
<evidence type="ECO:0000256" key="2">
    <source>
        <dbReference type="ARBA" id="ARBA00023002"/>
    </source>
</evidence>
<dbReference type="EC" id="1.1.1.-" evidence="3"/>
<evidence type="ECO:0000313" key="4">
    <source>
        <dbReference type="Proteomes" id="UP001589798"/>
    </source>
</evidence>
<accession>A0ABV6CQ53</accession>
<dbReference type="NCBIfam" id="NF005559">
    <property type="entry name" value="PRK07231.1"/>
    <property type="match status" value="1"/>
</dbReference>
<gene>
    <name evidence="3" type="ORF">ACFFJC_01065</name>
</gene>
<dbReference type="Pfam" id="PF13561">
    <property type="entry name" value="adh_short_C2"/>
    <property type="match status" value="1"/>
</dbReference>
<sequence length="255" mass="26568">MTGRLEGKIALVTGAGNARGLGAATAHRFAEEGAFVYVTDLDAQGAEAVASAIVDAGGQAEALAQDVTSEASWDALFAAIEKGHGRLDVLVNNAGIAILKPLEQLTAADWERQNKVNLDSVFYGTQRAVALMRKVGQGGSIVNLSSIAGLVGVTMCGAYAAAKSGVRLFSKVVAMECAAQNIRCNSVHPGMIETAMQDVARSDNPEGFKQIVSGIPMQRMGTPRDIANMNLFLASDEANYITGCEFVVDGGVTAM</sequence>
<evidence type="ECO:0000313" key="3">
    <source>
        <dbReference type="EMBL" id="MFC0202857.1"/>
    </source>
</evidence>
<dbReference type="PANTHER" id="PTHR42760">
    <property type="entry name" value="SHORT-CHAIN DEHYDROGENASES/REDUCTASES FAMILY MEMBER"/>
    <property type="match status" value="1"/>
</dbReference>
<dbReference type="GO" id="GO:0016491">
    <property type="term" value="F:oxidoreductase activity"/>
    <property type="evidence" value="ECO:0007669"/>
    <property type="project" value="UniProtKB-KW"/>
</dbReference>
<comment type="similarity">
    <text evidence="1">Belongs to the short-chain dehydrogenases/reductases (SDR) family.</text>
</comment>